<dbReference type="SUPFAM" id="SSF51905">
    <property type="entry name" value="FAD/NAD(P)-binding domain"/>
    <property type="match status" value="1"/>
</dbReference>
<dbReference type="InterPro" id="IPR006076">
    <property type="entry name" value="FAD-dep_OxRdtase"/>
</dbReference>
<organism evidence="3 4">
    <name type="scientific">Roseateles violae</name>
    <dbReference type="NCBI Taxonomy" id="3058042"/>
    <lineage>
        <taxon>Bacteria</taxon>
        <taxon>Pseudomonadati</taxon>
        <taxon>Pseudomonadota</taxon>
        <taxon>Betaproteobacteria</taxon>
        <taxon>Burkholderiales</taxon>
        <taxon>Sphaerotilaceae</taxon>
        <taxon>Roseateles</taxon>
    </lineage>
</organism>
<keyword evidence="1" id="KW-0560">Oxidoreductase</keyword>
<dbReference type="Gene3D" id="3.30.9.10">
    <property type="entry name" value="D-Amino Acid Oxidase, subunit A, domain 2"/>
    <property type="match status" value="1"/>
</dbReference>
<dbReference type="Gene3D" id="3.50.50.60">
    <property type="entry name" value="FAD/NAD(P)-binding domain"/>
    <property type="match status" value="2"/>
</dbReference>
<comment type="caution">
    <text evidence="3">The sequence shown here is derived from an EMBL/GenBank/DDBJ whole genome shotgun (WGS) entry which is preliminary data.</text>
</comment>
<dbReference type="PANTHER" id="PTHR13847">
    <property type="entry name" value="SARCOSINE DEHYDROGENASE-RELATED"/>
    <property type="match status" value="1"/>
</dbReference>
<proteinExistence type="predicted"/>
<dbReference type="EMBL" id="JAUHHC010000005">
    <property type="protein sequence ID" value="MDN3922146.1"/>
    <property type="molecule type" value="Genomic_DNA"/>
</dbReference>
<evidence type="ECO:0000256" key="1">
    <source>
        <dbReference type="ARBA" id="ARBA00023002"/>
    </source>
</evidence>
<evidence type="ECO:0000259" key="2">
    <source>
        <dbReference type="Pfam" id="PF01266"/>
    </source>
</evidence>
<gene>
    <name evidence="3" type="ORF">QWJ38_17790</name>
</gene>
<dbReference type="PANTHER" id="PTHR13847:SF289">
    <property type="entry name" value="GLYCINE OXIDASE"/>
    <property type="match status" value="1"/>
</dbReference>
<evidence type="ECO:0000313" key="4">
    <source>
        <dbReference type="Proteomes" id="UP001228044"/>
    </source>
</evidence>
<feature type="domain" description="FAD dependent oxidoreductase" evidence="2">
    <location>
        <begin position="5"/>
        <end position="393"/>
    </location>
</feature>
<dbReference type="Proteomes" id="UP001228044">
    <property type="component" value="Unassembled WGS sequence"/>
</dbReference>
<dbReference type="RefSeq" id="WP_290360461.1">
    <property type="nucleotide sequence ID" value="NZ_JAUHHC010000005.1"/>
</dbReference>
<name>A0ABT8DVN4_9BURK</name>
<reference evidence="3 4" key="1">
    <citation type="submission" date="2023-06" db="EMBL/GenBank/DDBJ databases">
        <title>Pelomonas sp. PFR6 16S ribosomal RNA gene Genome sequencing and assembly.</title>
        <authorList>
            <person name="Woo H."/>
        </authorList>
    </citation>
    <scope>NUCLEOTIDE SEQUENCE [LARGE SCALE GENOMIC DNA]</scope>
    <source>
        <strain evidence="3 4">PFR6</strain>
    </source>
</reference>
<keyword evidence="4" id="KW-1185">Reference proteome</keyword>
<accession>A0ABT8DVN4</accession>
<dbReference type="Pfam" id="PF01266">
    <property type="entry name" value="DAO"/>
    <property type="match status" value="1"/>
</dbReference>
<sequence length="413" mass="45539">MTREILVLGAGMVGVCTALELQLRGHQVTLVDRRPPGQEASYGNAGVIQREAVEPYAMPRDWRALLDVVFRRGIDVNYHVSGLLAFWPQLLRYWQASAPASHRAISRQYAGLIAHATDEHARLMRLAGAEDLLQRDGLRMIYRDERAMEHALRNAQRVSREYGIRFAALDSRAIDTAEPAFRIPLAGAVHWLDSWNIGDPGALVERYAQLFLQRGGRLLRGNADSLNATASGWQVETDEGPVQAQQAVLALGAWADSQVRRLGYRWPLFVKRGYHRHYTGGAKLNVTTLDAERGYVMAPQLRGLRVTSGAEIACIDSTPTPRQLIGAEAMAGQLLDLGRPVEIDPWMGSRPCCADMKPIIGAAPRHPGLWVNCGHGHQGFTLGPASARLLADLMEGGSPYTEAEAFSPTRFRI</sequence>
<protein>
    <submittedName>
        <fullName evidence="3">FAD-dependent oxidoreductase</fullName>
    </submittedName>
</protein>
<evidence type="ECO:0000313" key="3">
    <source>
        <dbReference type="EMBL" id="MDN3922146.1"/>
    </source>
</evidence>
<dbReference type="InterPro" id="IPR036188">
    <property type="entry name" value="FAD/NAD-bd_sf"/>
</dbReference>